<organism evidence="2 3">
    <name type="scientific">Paenibacillus hodogayensis</name>
    <dbReference type="NCBI Taxonomy" id="279208"/>
    <lineage>
        <taxon>Bacteria</taxon>
        <taxon>Bacillati</taxon>
        <taxon>Bacillota</taxon>
        <taxon>Bacilli</taxon>
        <taxon>Bacillales</taxon>
        <taxon>Paenibacillaceae</taxon>
        <taxon>Paenibacillus</taxon>
    </lineage>
</organism>
<name>A0ABV5W7V2_9BACL</name>
<dbReference type="InterPro" id="IPR038740">
    <property type="entry name" value="BioF2-like_GNAT_dom"/>
</dbReference>
<protein>
    <submittedName>
        <fullName evidence="2">GNAT family N-acetyltransferase</fullName>
        <ecNumber evidence="2">2.3.1.-</ecNumber>
    </submittedName>
</protein>
<comment type="caution">
    <text evidence="2">The sequence shown here is derived from an EMBL/GenBank/DDBJ whole genome shotgun (WGS) entry which is preliminary data.</text>
</comment>
<dbReference type="GO" id="GO:0016746">
    <property type="term" value="F:acyltransferase activity"/>
    <property type="evidence" value="ECO:0007669"/>
    <property type="project" value="UniProtKB-KW"/>
</dbReference>
<sequence length="348" mass="39024">MFKLVAYQDSMQEEWDRFAQATGTVFHTTAFRRMLLDSFGYTCLYHAVLDSDGALCAILPMVGGRNLGLKRVAVSLPFVNYTDICAVNEEAFRFAIDSVEALRNDRGLAYVELRCKERSLEGRPGWSRNVHNHTFVLPLEGGEEQVLALSSGSNRNHVRKAYKNDWFDVSFDTGHLEAFYEVYVGRMKQLGSPAPHIRYFRSFFDQLPGNAHLLTVLDKQTGVVVGGMVLVTSPGNSTVYYPYGSNRVEYNSKYVNNFMYWEAAKFGMRGGFANLDLGRSQTGSGTYKYKQQWGAVPRQLEYAVYAGGGSAGGPPDKESLSMFVGMWKAAPRFVTDPAGRMLIKYIFP</sequence>
<evidence type="ECO:0000313" key="3">
    <source>
        <dbReference type="Proteomes" id="UP001589619"/>
    </source>
</evidence>
<accession>A0ABV5W7V2</accession>
<reference evidence="2 3" key="1">
    <citation type="submission" date="2024-09" db="EMBL/GenBank/DDBJ databases">
        <authorList>
            <person name="Sun Q."/>
            <person name="Mori K."/>
        </authorList>
    </citation>
    <scope>NUCLEOTIDE SEQUENCE [LARGE SCALE GENOMIC DNA]</scope>
    <source>
        <strain evidence="2 3">JCM 12520</strain>
    </source>
</reference>
<dbReference type="EMBL" id="JBHMAG010000025">
    <property type="protein sequence ID" value="MFB9756649.1"/>
    <property type="molecule type" value="Genomic_DNA"/>
</dbReference>
<dbReference type="Pfam" id="PF13480">
    <property type="entry name" value="Acetyltransf_6"/>
    <property type="match status" value="1"/>
</dbReference>
<dbReference type="InterPro" id="IPR050644">
    <property type="entry name" value="PG_Glycine_Bridge_Synth"/>
</dbReference>
<keyword evidence="3" id="KW-1185">Reference proteome</keyword>
<dbReference type="RefSeq" id="WP_344913117.1">
    <property type="nucleotide sequence ID" value="NZ_BAAAYO010000011.1"/>
</dbReference>
<dbReference type="Proteomes" id="UP001589619">
    <property type="component" value="Unassembled WGS sequence"/>
</dbReference>
<dbReference type="PANTHER" id="PTHR36174:SF1">
    <property type="entry name" value="LIPID II:GLYCINE GLYCYLTRANSFERASE"/>
    <property type="match status" value="1"/>
</dbReference>
<proteinExistence type="predicted"/>
<gene>
    <name evidence="2" type="ORF">ACFFNY_34165</name>
</gene>
<dbReference type="EC" id="2.3.1.-" evidence="2"/>
<dbReference type="InterPro" id="IPR016181">
    <property type="entry name" value="Acyl_CoA_acyltransferase"/>
</dbReference>
<feature type="domain" description="BioF2-like acetyltransferase" evidence="1">
    <location>
        <begin position="174"/>
        <end position="290"/>
    </location>
</feature>
<keyword evidence="2" id="KW-0012">Acyltransferase</keyword>
<dbReference type="Gene3D" id="3.40.630.30">
    <property type="match status" value="1"/>
</dbReference>
<keyword evidence="2" id="KW-0808">Transferase</keyword>
<dbReference type="PANTHER" id="PTHR36174">
    <property type="entry name" value="LIPID II:GLYCINE GLYCYLTRANSFERASE"/>
    <property type="match status" value="1"/>
</dbReference>
<dbReference type="SUPFAM" id="SSF55729">
    <property type="entry name" value="Acyl-CoA N-acyltransferases (Nat)"/>
    <property type="match status" value="1"/>
</dbReference>
<evidence type="ECO:0000259" key="1">
    <source>
        <dbReference type="Pfam" id="PF13480"/>
    </source>
</evidence>
<evidence type="ECO:0000313" key="2">
    <source>
        <dbReference type="EMBL" id="MFB9756649.1"/>
    </source>
</evidence>